<dbReference type="KEGG" id="fvn:FVRRES_08463"/>
<dbReference type="InterPro" id="IPR035979">
    <property type="entry name" value="RBD_domain_sf"/>
</dbReference>
<dbReference type="SUPFAM" id="SSF54928">
    <property type="entry name" value="RNA-binding domain, RBD"/>
    <property type="match status" value="1"/>
</dbReference>
<evidence type="ECO:0000313" key="2">
    <source>
        <dbReference type="Proteomes" id="UP000245910"/>
    </source>
</evidence>
<dbReference type="Proteomes" id="UP000245910">
    <property type="component" value="Chromosome III"/>
</dbReference>
<dbReference type="GO" id="GO:0003676">
    <property type="term" value="F:nucleic acid binding"/>
    <property type="evidence" value="ECO:0007669"/>
    <property type="project" value="InterPro"/>
</dbReference>
<accession>A0A2L2TVK0</accession>
<dbReference type="GeneID" id="37260102"/>
<evidence type="ECO:0008006" key="3">
    <source>
        <dbReference type="Google" id="ProtNLM"/>
    </source>
</evidence>
<name>A0A2L2TVK0_9HYPO</name>
<dbReference type="EMBL" id="LN649231">
    <property type="protein sequence ID" value="CEI68386.1"/>
    <property type="molecule type" value="Genomic_DNA"/>
</dbReference>
<reference evidence="2" key="1">
    <citation type="submission" date="2014-10" db="EMBL/GenBank/DDBJ databases">
        <authorList>
            <person name="King R."/>
        </authorList>
    </citation>
    <scope>NUCLEOTIDE SEQUENCE [LARGE SCALE GENOMIC DNA]</scope>
    <source>
        <strain evidence="2">A3/5</strain>
    </source>
</reference>
<organism evidence="1 2">
    <name type="scientific">Fusarium venenatum</name>
    <dbReference type="NCBI Taxonomy" id="56646"/>
    <lineage>
        <taxon>Eukaryota</taxon>
        <taxon>Fungi</taxon>
        <taxon>Dikarya</taxon>
        <taxon>Ascomycota</taxon>
        <taxon>Pezizomycotina</taxon>
        <taxon>Sordariomycetes</taxon>
        <taxon>Hypocreomycetidae</taxon>
        <taxon>Hypocreales</taxon>
        <taxon>Nectriaceae</taxon>
        <taxon>Fusarium</taxon>
    </lineage>
</organism>
<proteinExistence type="predicted"/>
<keyword evidence="2" id="KW-1185">Reference proteome</keyword>
<evidence type="ECO:0000313" key="1">
    <source>
        <dbReference type="EMBL" id="CEI68386.1"/>
    </source>
</evidence>
<protein>
    <recommendedName>
        <fullName evidence="3">RRM domain-containing protein</fullName>
    </recommendedName>
</protein>
<dbReference type="AlphaFoldDB" id="A0A2L2TVK0"/>
<sequence length="524" mass="58559">MSDVRDVREREAQIDMLLRQRSELLREVQLGGPGAGQAVARLLDLDGVIDESETRLFCLRFILARGPYSPASTSREELSSYTIKKKKPETTLGVSLPQDFVAMARGDNHHIGLPGFDPNYCAIISRRVLLTGLPGSTTVAQVARGVAGLGGVINIFVSRDLRADTVPGQLMAVVEFASDQSATRYVHFVSTIGIWFQDLWKLNHQIIATKILTPSNEITSTHPASYQVQNNGSSGRCLQFEDFPVTSIWALFKSFGVRHIVDAWTTTNDHEDSTDNHLTVEFSSIFESTRCCSHLIRGYFSPYKPTSGMITLDWTTSDRDVTELEMEENCHIKHVDPNHIEQQWNQEPFNLNPSTQVGKHVPSAFSIKQAPLGSSRAASGVTIVGDCGALRHVTLQQITARISTEDARYILVHDSIFACDKAITTAPRDLYYSVVNAELSRLKEIYLFDPAWATFWDEYSKTQGIDLRGYYAYAHVAATRRAYNDLHGLPQWHSGEMLEQAAIPDYILSYSQPNLIRRVISTSN</sequence>
<dbReference type="OrthoDB" id="4865224at2759"/>
<dbReference type="RefSeq" id="XP_025592101.1">
    <property type="nucleotide sequence ID" value="XM_025737218.1"/>
</dbReference>